<dbReference type="Pfam" id="PF10145">
    <property type="entry name" value="PhageMin_Tail"/>
    <property type="match status" value="1"/>
</dbReference>
<evidence type="ECO:0000256" key="2">
    <source>
        <dbReference type="SAM" id="Coils"/>
    </source>
</evidence>
<dbReference type="InterPro" id="IPR010090">
    <property type="entry name" value="Phage_tape_meas"/>
</dbReference>
<dbReference type="PANTHER" id="PTHR37813">
    <property type="entry name" value="FELS-2 PROPHAGE PROTEIN"/>
    <property type="match status" value="1"/>
</dbReference>
<dbReference type="EMBL" id="WOCA01000009">
    <property type="protein sequence ID" value="MUK89158.1"/>
    <property type="molecule type" value="Genomic_DNA"/>
</dbReference>
<keyword evidence="6" id="KW-1185">Reference proteome</keyword>
<feature type="coiled-coil region" evidence="2">
    <location>
        <begin position="250"/>
        <end position="280"/>
    </location>
</feature>
<evidence type="ECO:0000259" key="4">
    <source>
        <dbReference type="Pfam" id="PF10145"/>
    </source>
</evidence>
<keyword evidence="3" id="KW-1133">Transmembrane helix</keyword>
<keyword evidence="3" id="KW-0812">Transmembrane</keyword>
<accession>A0A6N8FNZ6</accession>
<dbReference type="InterPro" id="IPR016024">
    <property type="entry name" value="ARM-type_fold"/>
</dbReference>
<evidence type="ECO:0000313" key="5">
    <source>
        <dbReference type="EMBL" id="MUK89158.1"/>
    </source>
</evidence>
<gene>
    <name evidence="5" type="ORF">GMD78_12320</name>
</gene>
<evidence type="ECO:0000256" key="1">
    <source>
        <dbReference type="ARBA" id="ARBA00022612"/>
    </source>
</evidence>
<keyword evidence="3" id="KW-0472">Membrane</keyword>
<feature type="transmembrane region" description="Helical" evidence="3">
    <location>
        <begin position="382"/>
        <end position="407"/>
    </location>
</feature>
<name>A0A6N8FNZ6_9BACI</name>
<dbReference type="PANTHER" id="PTHR37813:SF1">
    <property type="entry name" value="FELS-2 PROPHAGE PROTEIN"/>
    <property type="match status" value="1"/>
</dbReference>
<feature type="domain" description="Phage tail tape measure protein" evidence="4">
    <location>
        <begin position="112"/>
        <end position="272"/>
    </location>
</feature>
<keyword evidence="1" id="KW-1188">Viral release from host cell</keyword>
<evidence type="ECO:0000256" key="3">
    <source>
        <dbReference type="SAM" id="Phobius"/>
    </source>
</evidence>
<dbReference type="Gene3D" id="1.20.120.20">
    <property type="entry name" value="Apolipoprotein"/>
    <property type="match status" value="1"/>
</dbReference>
<dbReference type="NCBIfam" id="TIGR01760">
    <property type="entry name" value="tape_meas_TP901"/>
    <property type="match status" value="1"/>
</dbReference>
<reference evidence="5 6" key="1">
    <citation type="submission" date="2019-11" db="EMBL/GenBank/DDBJ databases">
        <authorList>
            <person name="Li X."/>
        </authorList>
    </citation>
    <scope>NUCLEOTIDE SEQUENCE [LARGE SCALE GENOMIC DNA]</scope>
    <source>
        <strain evidence="5 6">L9</strain>
    </source>
</reference>
<feature type="transmembrane region" description="Helical" evidence="3">
    <location>
        <begin position="419"/>
        <end position="446"/>
    </location>
</feature>
<keyword evidence="2" id="KW-0175">Coiled coil</keyword>
<organism evidence="5 6">
    <name type="scientific">Ornithinibacillus caprae</name>
    <dbReference type="NCBI Taxonomy" id="2678566"/>
    <lineage>
        <taxon>Bacteria</taxon>
        <taxon>Bacillati</taxon>
        <taxon>Bacillota</taxon>
        <taxon>Bacilli</taxon>
        <taxon>Bacillales</taxon>
        <taxon>Bacillaceae</taxon>
        <taxon>Ornithinibacillus</taxon>
    </lineage>
</organism>
<protein>
    <submittedName>
        <fullName evidence="5">Phage tail tape measure protein</fullName>
    </submittedName>
</protein>
<dbReference type="Proteomes" id="UP000469125">
    <property type="component" value="Unassembled WGS sequence"/>
</dbReference>
<sequence length="817" mass="88208">MATIRELQASFVAKANGMKSAIKGIKNDFEGLDDKAKKTAQNVTKKFNETSKKMKSIGGSMTKNVSVPIMAIGTAAFVAADSMDKAFNNIRVGTGATGKDLEGLKEDFREVFTDIPVDADTASNAIAGLNTMTGATGKVLQGLTKNVLEASRMLGEDGVSNANAFGNALVQWQIPAEKGEEYLDKLFKATQDYGVSLNALTGHLTKFGPVLQNAGFTMDEAADLFGKLEKGGIQVTRVMPGLNKAFRNWADEGKDAKKELQNIIDEMQNAESETEALSIVSEVFGAEGAQRITTAIRSGVMPSLEELGKGLEDSQGLIEGTGEETQSFGDKMLLLKNKAQDGLQPVGDILLKLADEWLPKVISAVEKVTGWFANLSPTGQKVVLIIGAIAAGIGPLLMVLGSLIGMFSGLAGAAAALNIGLLPLTGIVFGIVAAIAALIAIGIAVWKNWDTIREKAIEIWGFLIEFFSNFFSNLEDLFNKALNWIDEVTNGKFKSVTDTIRKYMEMGKENIQAVLKFIRNTFKNALDFLKSLVKGDFKGMKDAIGNQLENTKQLISKILGNISKFFSNTIGKIVTGVQNKFSEMRTKVSTIFGEVKSAITNPIETARDKVKETVDKITGFFSNIGDKMKIKIPKPKLPKFSIEGEFSLAPPKVPKIGISWNAEGGIFNKPTIFDTNNAGLQGVGEAGAEAIIPLKDSVLGKIGKMILKATGWSAEVKDNGIAEKLDWVTSGRWAESVINIVPINELMLSKFADQLNTGDEELSKEEVIPLLERIAEAVEKGQDLSVVLNDRIVGKSLESIISEEQKRKNAIREAFKG</sequence>
<dbReference type="RefSeq" id="WP_155669135.1">
    <property type="nucleotide sequence ID" value="NZ_WOCA01000009.1"/>
</dbReference>
<comment type="caution">
    <text evidence="5">The sequence shown here is derived from an EMBL/GenBank/DDBJ whole genome shotgun (WGS) entry which is preliminary data.</text>
</comment>
<proteinExistence type="predicted"/>
<dbReference type="AlphaFoldDB" id="A0A6N8FNZ6"/>
<evidence type="ECO:0000313" key="6">
    <source>
        <dbReference type="Proteomes" id="UP000469125"/>
    </source>
</evidence>
<dbReference type="SUPFAM" id="SSF48371">
    <property type="entry name" value="ARM repeat"/>
    <property type="match status" value="1"/>
</dbReference>